<feature type="compositionally biased region" description="Polar residues" evidence="4">
    <location>
        <begin position="918"/>
        <end position="934"/>
    </location>
</feature>
<feature type="compositionally biased region" description="Pro residues" evidence="4">
    <location>
        <begin position="719"/>
        <end position="730"/>
    </location>
</feature>
<dbReference type="Proteomes" id="UP000009022">
    <property type="component" value="Unassembled WGS sequence"/>
</dbReference>
<feature type="compositionally biased region" description="Basic and acidic residues" evidence="4">
    <location>
        <begin position="935"/>
        <end position="945"/>
    </location>
</feature>
<feature type="compositionally biased region" description="Pro residues" evidence="4">
    <location>
        <begin position="689"/>
        <end position="702"/>
    </location>
</feature>
<dbReference type="PROSITE" id="PS50002">
    <property type="entry name" value="SH3"/>
    <property type="match status" value="1"/>
</dbReference>
<dbReference type="OrthoDB" id="4680325at2759"/>
<dbReference type="InterPro" id="IPR011993">
    <property type="entry name" value="PH-like_dom_sf"/>
</dbReference>
<dbReference type="InParanoid" id="B3S5L2"/>
<accession>B3S5L2</accession>
<dbReference type="STRING" id="10228.B3S5L2"/>
<dbReference type="SUPFAM" id="SSF50044">
    <property type="entry name" value="SH3-domain"/>
    <property type="match status" value="1"/>
</dbReference>
<organism evidence="6 7">
    <name type="scientific">Trichoplax adhaerens</name>
    <name type="common">Trichoplax reptans</name>
    <dbReference type="NCBI Taxonomy" id="10228"/>
    <lineage>
        <taxon>Eukaryota</taxon>
        <taxon>Metazoa</taxon>
        <taxon>Placozoa</taxon>
        <taxon>Uniplacotomia</taxon>
        <taxon>Trichoplacea</taxon>
        <taxon>Trichoplacidae</taxon>
        <taxon>Trichoplax</taxon>
    </lineage>
</organism>
<proteinExistence type="inferred from homology"/>
<feature type="compositionally biased region" description="Pro residues" evidence="4">
    <location>
        <begin position="760"/>
        <end position="771"/>
    </location>
</feature>
<dbReference type="PANTHER" id="PTHR12287:SF23">
    <property type="entry name" value="AROUSER, ISOFORM A-RELATED"/>
    <property type="match status" value="1"/>
</dbReference>
<dbReference type="GO" id="GO:0035023">
    <property type="term" value="P:regulation of Rho protein signal transduction"/>
    <property type="evidence" value="ECO:0000318"/>
    <property type="project" value="GO_Central"/>
</dbReference>
<dbReference type="SUPFAM" id="SSF101447">
    <property type="entry name" value="Formin homology 2 domain (FH2 domain)"/>
    <property type="match status" value="1"/>
</dbReference>
<dbReference type="Gene3D" id="2.30.29.30">
    <property type="entry name" value="Pleckstrin-homology domain (PH domain)/Phosphotyrosine-binding domain (PTB)"/>
    <property type="match status" value="1"/>
</dbReference>
<evidence type="ECO:0000256" key="2">
    <source>
        <dbReference type="ARBA" id="ARBA00022443"/>
    </source>
</evidence>
<dbReference type="InterPro" id="IPR041418">
    <property type="entry name" value="SAM_3"/>
</dbReference>
<dbReference type="InterPro" id="IPR055093">
    <property type="entry name" value="EPS8_2nd"/>
</dbReference>
<dbReference type="KEGG" id="tad:TRIADDRAFT_59503"/>
<dbReference type="InterPro" id="IPR013761">
    <property type="entry name" value="SAM/pointed_sf"/>
</dbReference>
<protein>
    <recommendedName>
        <fullName evidence="5">SH3 domain-containing protein</fullName>
    </recommendedName>
</protein>
<feature type="region of interest" description="Disordered" evidence="4">
    <location>
        <begin position="683"/>
        <end position="775"/>
    </location>
</feature>
<feature type="compositionally biased region" description="Polar residues" evidence="4">
    <location>
        <begin position="993"/>
        <end position="1024"/>
    </location>
</feature>
<evidence type="ECO:0000256" key="1">
    <source>
        <dbReference type="ARBA" id="ARBA00006197"/>
    </source>
</evidence>
<evidence type="ECO:0000313" key="7">
    <source>
        <dbReference type="Proteomes" id="UP000009022"/>
    </source>
</evidence>
<dbReference type="GO" id="GO:0005886">
    <property type="term" value="C:plasma membrane"/>
    <property type="evidence" value="ECO:0000318"/>
    <property type="project" value="GO_Central"/>
</dbReference>
<dbReference type="FunCoup" id="B3S5L2">
    <property type="interactions" value="694"/>
</dbReference>
<dbReference type="InterPro" id="IPR036028">
    <property type="entry name" value="SH3-like_dom_sf"/>
</dbReference>
<feature type="region of interest" description="Disordered" evidence="4">
    <location>
        <begin position="891"/>
        <end position="1029"/>
    </location>
</feature>
<dbReference type="Pfam" id="PF00018">
    <property type="entry name" value="SH3_1"/>
    <property type="match status" value="1"/>
</dbReference>
<feature type="region of interest" description="Disordered" evidence="4">
    <location>
        <begin position="1"/>
        <end position="43"/>
    </location>
</feature>
<dbReference type="Gene3D" id="1.10.150.50">
    <property type="entry name" value="Transcription Factor, Ets-1"/>
    <property type="match status" value="1"/>
</dbReference>
<gene>
    <name evidence="6" type="ORF">TRIADDRAFT_59503</name>
</gene>
<evidence type="ECO:0000259" key="5">
    <source>
        <dbReference type="PROSITE" id="PS50002"/>
    </source>
</evidence>
<evidence type="ECO:0000256" key="4">
    <source>
        <dbReference type="SAM" id="MobiDB-lite"/>
    </source>
</evidence>
<feature type="compositionally biased region" description="Polar residues" evidence="4">
    <location>
        <begin position="13"/>
        <end position="36"/>
    </location>
</feature>
<feature type="compositionally biased region" description="Low complexity" evidence="4">
    <location>
        <begin position="244"/>
        <end position="257"/>
    </location>
</feature>
<evidence type="ECO:0000256" key="3">
    <source>
        <dbReference type="PROSITE-ProRule" id="PRU00192"/>
    </source>
</evidence>
<feature type="compositionally biased region" description="Polar residues" evidence="4">
    <location>
        <begin position="261"/>
        <end position="271"/>
    </location>
</feature>
<dbReference type="GO" id="GO:0003779">
    <property type="term" value="F:actin binding"/>
    <property type="evidence" value="ECO:0000318"/>
    <property type="project" value="GO_Central"/>
</dbReference>
<sequence>MGDQQSKGRRSDQSNGLSKSTTNESNGSATLSQPINGSLDGSLHRGETLKARKIAEQSYGAAKFTDNNSNPIDFNKQAKMLKDAIRGGQKKKLNPVSGNPIEINFTLVHLTTAKIDPKTYTLSASVIIDDLKGMKESGDLYFATILMKLDAAGISVIEINTQSLVEQLPFTAVERCEFMENVPEFDQLLLLFTNNNDGTHNFHIFRTLDAKASTVCNEIKGFPTKIAKEEKLNGRRLSNGSVKSDQSNHSSQSNQQDRSLHPSSSNGSVSNGLPIIPPPPPESALPQPPSNGRVNGSVPVLRITNKNESENKRISSSSDDQSDSKAAVSPRGGLQLGNEAVNARVENNIKILNHCIDDVESFVKKLSSIHQARSDVLDRRSKKKTKKDKIKDADKLSENVYPDDEKFKDCFQKMKMGLNYAVLLKRNLQKPTPIEIIQYLVDLLLYILKVPKALDIAANVVSPLFTVQTLQTVKASITPKQEQAIQSLGSAWNLSRDQYPDANLVPVYYPVFSDGWVPKDVKNPHWAKLSKDIKRLVNIAAKTPKPQQTASSASPTPVNTNNIAAAAAAAAGATAVATAATTNNNRTESVTSKVPGGVPLAIEIAGRTNSAAQIKGASQIATVKADYNPTTPGFLAVKTGEKCEVIEKTKDGWLVHNINSGKQGLVPSKNLEVAADTVLLDGGGGLPVNAPPPPNIPPPPVPATNSKKDNTNDPILFTAPPPPPISPPAAPLTAQSPAPPPAPAAPLAPPAPSAAINGALPPPPPPPPPAPVFSKTDSKLALVNALKNPQLKKTTTVKYKASDSDLLQDELKARMKMRRIQSRNRNEVGSINPNSSKEEIRQYLTERNFSAKTTDLLGDYGGFELLSLTKEELAQIAPGEENRLHSLLTTQRSQLPDEQQKSLQDAAGDKLESDPLAVQSSEKITTTPTPTSNKAEPEWKRMIMERKKKRMQQAGIDGENVPPNKSPKDIKINGSKENTNSTPVTNNNVNIVSQSLPTSNSDTVDSAKILNSTPSTENSSSQAEAQLRQLQQPQQLQQLQQQQLQQQLGLQGQNLQLQPNLIQQQGLQQQSLGLQQSLNLQQPQQLGLQQQLALQQNLQQNQSLALLQQQLLQQNQLQQLQGNQLLTDNAQLQSILSSLTPQQLQQAIALGLITPSVVNQQQVNNTGLLAQGTLGNQLNLTSDALAANNILQLQQANANNQALRQLAAANTQRNLGLTGTRSPGDPFTALLAAQQLSTVQRNRRLAGLNTGVGLANPSLNVSNLSTGSIGRSNGNIGGVNQLLQNQVPNQATLRLGLQQNQGLQF</sequence>
<dbReference type="OMA" id="VERCEFM"/>
<dbReference type="Pfam" id="PF22975">
    <property type="entry name" value="EPS8_2nd"/>
    <property type="match status" value="1"/>
</dbReference>
<feature type="compositionally biased region" description="Pro residues" evidence="4">
    <location>
        <begin position="275"/>
        <end position="289"/>
    </location>
</feature>
<dbReference type="PANTHER" id="PTHR12287">
    <property type="entry name" value="EPIDERMAL GROWTH FACTOR RECEPTOR KINASE SUBSTRATE EPS8-RELATED PROTEIN"/>
    <property type="match status" value="1"/>
</dbReference>
<dbReference type="InterPro" id="IPR013625">
    <property type="entry name" value="PTB"/>
</dbReference>
<dbReference type="Gene3D" id="2.30.30.40">
    <property type="entry name" value="SH3 Domains"/>
    <property type="match status" value="1"/>
</dbReference>
<dbReference type="InterPro" id="IPR001452">
    <property type="entry name" value="SH3_domain"/>
</dbReference>
<dbReference type="SUPFAM" id="SSF50729">
    <property type="entry name" value="PH domain-like"/>
    <property type="match status" value="1"/>
</dbReference>
<dbReference type="SMART" id="SM00326">
    <property type="entry name" value="SH3"/>
    <property type="match status" value="1"/>
</dbReference>
<dbReference type="InterPro" id="IPR039801">
    <property type="entry name" value="EPS8-like"/>
</dbReference>
<keyword evidence="7" id="KW-1185">Reference proteome</keyword>
<dbReference type="RefSeq" id="XP_002115500.1">
    <property type="nucleotide sequence ID" value="XM_002115464.1"/>
</dbReference>
<dbReference type="CDD" id="cd00174">
    <property type="entry name" value="SH3"/>
    <property type="match status" value="1"/>
</dbReference>
<dbReference type="EMBL" id="DS985251">
    <property type="protein sequence ID" value="EDV21863.1"/>
    <property type="molecule type" value="Genomic_DNA"/>
</dbReference>
<feature type="compositionally biased region" description="Polar residues" evidence="4">
    <location>
        <begin position="891"/>
        <end position="903"/>
    </location>
</feature>
<feature type="domain" description="SH3" evidence="5">
    <location>
        <begin position="616"/>
        <end position="676"/>
    </location>
</feature>
<evidence type="ECO:0000313" key="6">
    <source>
        <dbReference type="EMBL" id="EDV21863.1"/>
    </source>
</evidence>
<dbReference type="Pfam" id="PF08416">
    <property type="entry name" value="PTB"/>
    <property type="match status" value="1"/>
</dbReference>
<name>B3S5L2_TRIAD</name>
<dbReference type="HOGENOM" id="CLU_261186_0_0_1"/>
<dbReference type="CTD" id="6756824"/>
<dbReference type="eggNOG" id="KOG3557">
    <property type="taxonomic scope" value="Eukaryota"/>
</dbReference>
<dbReference type="PhylomeDB" id="B3S5L2"/>
<reference evidence="6 7" key="1">
    <citation type="journal article" date="2008" name="Nature">
        <title>The Trichoplax genome and the nature of placozoans.</title>
        <authorList>
            <person name="Srivastava M."/>
            <person name="Begovic E."/>
            <person name="Chapman J."/>
            <person name="Putnam N.H."/>
            <person name="Hellsten U."/>
            <person name="Kawashima T."/>
            <person name="Kuo A."/>
            <person name="Mitros T."/>
            <person name="Salamov A."/>
            <person name="Carpenter M.L."/>
            <person name="Signorovitch A.Y."/>
            <person name="Moreno M.A."/>
            <person name="Kamm K."/>
            <person name="Grimwood J."/>
            <person name="Schmutz J."/>
            <person name="Shapiro H."/>
            <person name="Grigoriev I.V."/>
            <person name="Buss L.W."/>
            <person name="Schierwater B."/>
            <person name="Dellaporta S.L."/>
            <person name="Rokhsar D.S."/>
        </authorList>
    </citation>
    <scope>NUCLEOTIDE SEQUENCE [LARGE SCALE GENOMIC DNA]</scope>
    <source>
        <strain evidence="6 7">Grell-BS-1999</strain>
    </source>
</reference>
<feature type="compositionally biased region" description="Low complexity" evidence="4">
    <location>
        <begin position="978"/>
        <end position="992"/>
    </location>
</feature>
<dbReference type="GO" id="GO:0007266">
    <property type="term" value="P:Rho protein signal transduction"/>
    <property type="evidence" value="ECO:0000318"/>
    <property type="project" value="GO_Central"/>
</dbReference>
<feature type="region of interest" description="Disordered" evidence="4">
    <location>
        <begin position="230"/>
        <end position="333"/>
    </location>
</feature>
<feature type="compositionally biased region" description="Pro residues" evidence="4">
    <location>
        <begin position="737"/>
        <end position="752"/>
    </location>
</feature>
<dbReference type="GeneID" id="6756824"/>
<dbReference type="Pfam" id="PF18016">
    <property type="entry name" value="SAM_3"/>
    <property type="match status" value="1"/>
</dbReference>
<comment type="similarity">
    <text evidence="1">Belongs to the EPS8 family.</text>
</comment>
<keyword evidence="2 3" id="KW-0728">SH3 domain</keyword>